<feature type="compositionally biased region" description="Basic and acidic residues" evidence="1">
    <location>
        <begin position="43"/>
        <end position="52"/>
    </location>
</feature>
<organism evidence="3 4">
    <name type="scientific">Scylla paramamosain</name>
    <name type="common">Mud crab</name>
    <dbReference type="NCBI Taxonomy" id="85552"/>
    <lineage>
        <taxon>Eukaryota</taxon>
        <taxon>Metazoa</taxon>
        <taxon>Ecdysozoa</taxon>
        <taxon>Arthropoda</taxon>
        <taxon>Crustacea</taxon>
        <taxon>Multicrustacea</taxon>
        <taxon>Malacostraca</taxon>
        <taxon>Eumalacostraca</taxon>
        <taxon>Eucarida</taxon>
        <taxon>Decapoda</taxon>
        <taxon>Pleocyemata</taxon>
        <taxon>Brachyura</taxon>
        <taxon>Eubrachyura</taxon>
        <taxon>Portunoidea</taxon>
        <taxon>Portunidae</taxon>
        <taxon>Portuninae</taxon>
        <taxon>Scylla</taxon>
    </lineage>
</organism>
<gene>
    <name evidence="3" type="ORF">O3P69_015966</name>
</gene>
<dbReference type="Proteomes" id="UP001487740">
    <property type="component" value="Unassembled WGS sequence"/>
</dbReference>
<feature type="chain" id="PRO_5043553203" description="Single domain-containing protein" evidence="2">
    <location>
        <begin position="22"/>
        <end position="260"/>
    </location>
</feature>
<proteinExistence type="predicted"/>
<feature type="signal peptide" evidence="2">
    <location>
        <begin position="1"/>
        <end position="21"/>
    </location>
</feature>
<protein>
    <recommendedName>
        <fullName evidence="5">Single domain-containing protein</fullName>
    </recommendedName>
</protein>
<keyword evidence="4" id="KW-1185">Reference proteome</keyword>
<evidence type="ECO:0008006" key="5">
    <source>
        <dbReference type="Google" id="ProtNLM"/>
    </source>
</evidence>
<keyword evidence="2" id="KW-0732">Signal</keyword>
<name>A0AAW0T8G1_SCYPA</name>
<dbReference type="AlphaFoldDB" id="A0AAW0T8G1"/>
<feature type="region of interest" description="Disordered" evidence="1">
    <location>
        <begin position="24"/>
        <end position="164"/>
    </location>
</feature>
<comment type="caution">
    <text evidence="3">The sequence shown here is derived from an EMBL/GenBank/DDBJ whole genome shotgun (WGS) entry which is preliminary data.</text>
</comment>
<feature type="compositionally biased region" description="Basic residues" evidence="1">
    <location>
        <begin position="128"/>
        <end position="140"/>
    </location>
</feature>
<evidence type="ECO:0000313" key="3">
    <source>
        <dbReference type="EMBL" id="KAK8383875.1"/>
    </source>
</evidence>
<evidence type="ECO:0000256" key="1">
    <source>
        <dbReference type="SAM" id="MobiDB-lite"/>
    </source>
</evidence>
<evidence type="ECO:0000313" key="4">
    <source>
        <dbReference type="Proteomes" id="UP001487740"/>
    </source>
</evidence>
<reference evidence="3 4" key="1">
    <citation type="submission" date="2023-03" db="EMBL/GenBank/DDBJ databases">
        <title>High-quality genome of Scylla paramamosain provides insights in environmental adaptation.</title>
        <authorList>
            <person name="Zhang L."/>
        </authorList>
    </citation>
    <scope>NUCLEOTIDE SEQUENCE [LARGE SCALE GENOMIC DNA]</scope>
    <source>
        <strain evidence="3">LZ_2023a</strain>
        <tissue evidence="3">Muscle</tissue>
    </source>
</reference>
<feature type="compositionally biased region" description="Basic residues" evidence="1">
    <location>
        <begin position="95"/>
        <end position="121"/>
    </location>
</feature>
<evidence type="ECO:0000256" key="2">
    <source>
        <dbReference type="SAM" id="SignalP"/>
    </source>
</evidence>
<accession>A0AAW0T8G1</accession>
<dbReference type="EMBL" id="JARAKH010000036">
    <property type="protein sequence ID" value="KAK8383875.1"/>
    <property type="molecule type" value="Genomic_DNA"/>
</dbReference>
<sequence length="260" mass="29342">MVSRVVVNAMVMVVMAVVARSQRPFKDHSRSWDSASRPPLGHSDAHFIHQEGPRSSFSLRTLSPHKDISYPPPPALHPSGPVSFSGLKEEDIFRPKPRPLRPPPSRHKHHHIPPRHSKPHHSLPPPQKPHHSSPPHKPPHHSPPPQHSELPHHNGPPQTPHRKTHGAIFTTTVHEHKNEGPGGCQTKEGFYFAGQTWFVKGCRRRKCIHFRGKFLTETDSCDSEIFNTTYRCVIQVDTTADFPRCCPTYKCNPDNLGNSV</sequence>